<dbReference type="InterPro" id="IPR024977">
    <property type="entry name" value="Apc4-like_WD40_dom"/>
</dbReference>
<evidence type="ECO:0000313" key="7">
    <source>
        <dbReference type="RefSeq" id="XP_014479534.1"/>
    </source>
</evidence>
<dbReference type="InterPro" id="IPR015943">
    <property type="entry name" value="WD40/YVTN_repeat-like_dom_sf"/>
</dbReference>
<feature type="repeat" description="WD" evidence="3">
    <location>
        <begin position="382"/>
        <end position="419"/>
    </location>
</feature>
<evidence type="ECO:0000256" key="4">
    <source>
        <dbReference type="SAM" id="MobiDB-lite"/>
    </source>
</evidence>
<dbReference type="Pfam" id="PF00400">
    <property type="entry name" value="WD40"/>
    <property type="match status" value="3"/>
</dbReference>
<name>A0A6P3XNI1_DINQU</name>
<feature type="repeat" description="WD" evidence="3">
    <location>
        <begin position="184"/>
        <end position="225"/>
    </location>
</feature>
<feature type="repeat" description="WD" evidence="3">
    <location>
        <begin position="105"/>
        <end position="137"/>
    </location>
</feature>
<dbReference type="Proteomes" id="UP000515204">
    <property type="component" value="Unplaced"/>
</dbReference>
<dbReference type="PANTHER" id="PTHR19857">
    <property type="entry name" value="MITOCHONDRIAL DIVISION PROTEIN 1-RELATED"/>
    <property type="match status" value="1"/>
</dbReference>
<feature type="region of interest" description="Disordered" evidence="4">
    <location>
        <begin position="279"/>
        <end position="300"/>
    </location>
</feature>
<evidence type="ECO:0000256" key="3">
    <source>
        <dbReference type="PROSITE-ProRule" id="PRU00221"/>
    </source>
</evidence>
<keyword evidence="2" id="KW-0677">Repeat</keyword>
<sequence length="419" mass="46405">MRDKYPSSSLEMDIEEIPDLSDEDLEEVVDLDMESDNDSVESIDSVNSVEDETSQKAMCIFRGHSHASSVFCGCLSQNGELAVTGSKEDLAYIWDTTTGNIVLKCTGHTDSVIFAEFNHDDNYLATGDMKGLIQVWSKNVCCSQFYIDELHWMKWHHSANILLAASENGEIYMWKLPKGQCKIFHGNGTIVESGAIFPDGKSIVVGCRDGTIRIIDLKEGTVMATIPNNQGHSSLVTDIDCHMNNKLFISVSTDGKTILSTAHNGKIICVLQDLQSEMPSKEDDNADDQQEGQSESHKENWAETVSFCKDPAIPLAATATVNGELFVWDISKQVLRHKIDLQIMDTLTKVRWKGNTSILFVAGLDGVTRCIDAKTGKCLQIYKGHKKAILDLHISQNEQRLLTVSDDSTARVYDISSIS</sequence>
<keyword evidence="6" id="KW-1185">Reference proteome</keyword>
<protein>
    <submittedName>
        <fullName evidence="7">Angio-associated migratory cell protein</fullName>
    </submittedName>
</protein>
<organism evidence="6 7">
    <name type="scientific">Dinoponera quadriceps</name>
    <name type="common">South American ant</name>
    <dbReference type="NCBI Taxonomy" id="609295"/>
    <lineage>
        <taxon>Eukaryota</taxon>
        <taxon>Metazoa</taxon>
        <taxon>Ecdysozoa</taxon>
        <taxon>Arthropoda</taxon>
        <taxon>Hexapoda</taxon>
        <taxon>Insecta</taxon>
        <taxon>Pterygota</taxon>
        <taxon>Neoptera</taxon>
        <taxon>Endopterygota</taxon>
        <taxon>Hymenoptera</taxon>
        <taxon>Apocrita</taxon>
        <taxon>Aculeata</taxon>
        <taxon>Formicoidea</taxon>
        <taxon>Formicidae</taxon>
        <taxon>Ponerinae</taxon>
        <taxon>Ponerini</taxon>
        <taxon>Dinoponera</taxon>
    </lineage>
</organism>
<dbReference type="SUPFAM" id="SSF50998">
    <property type="entry name" value="Quinoprotein alcohol dehydrogenase-like"/>
    <property type="match status" value="1"/>
</dbReference>
<dbReference type="Pfam" id="PF12894">
    <property type="entry name" value="ANAPC4_WD40"/>
    <property type="match status" value="1"/>
</dbReference>
<evidence type="ECO:0000259" key="5">
    <source>
        <dbReference type="Pfam" id="PF12894"/>
    </source>
</evidence>
<dbReference type="GeneID" id="106746904"/>
<dbReference type="InterPro" id="IPR011047">
    <property type="entry name" value="Quinoprotein_ADH-like_sf"/>
</dbReference>
<dbReference type="KEGG" id="dqu:106746904"/>
<dbReference type="Gene3D" id="2.130.10.10">
    <property type="entry name" value="YVTN repeat-like/Quinoprotein amine dehydrogenase"/>
    <property type="match status" value="1"/>
</dbReference>
<dbReference type="PROSITE" id="PS50082">
    <property type="entry name" value="WD_REPEATS_2"/>
    <property type="match status" value="4"/>
</dbReference>
<dbReference type="RefSeq" id="XP_014479534.1">
    <property type="nucleotide sequence ID" value="XM_014624048.1"/>
</dbReference>
<dbReference type="PANTHER" id="PTHR19857:SF8">
    <property type="entry name" value="ANGIO-ASSOCIATED MIGRATORY CELL PROTEIN"/>
    <property type="match status" value="1"/>
</dbReference>
<feature type="repeat" description="WD" evidence="3">
    <location>
        <begin position="63"/>
        <end position="104"/>
    </location>
</feature>
<dbReference type="AlphaFoldDB" id="A0A6P3XNI1"/>
<dbReference type="SMART" id="SM00320">
    <property type="entry name" value="WD40"/>
    <property type="match status" value="8"/>
</dbReference>
<evidence type="ECO:0000256" key="2">
    <source>
        <dbReference type="ARBA" id="ARBA00022737"/>
    </source>
</evidence>
<accession>A0A6P3XNI1</accession>
<gene>
    <name evidence="7" type="primary">LOC106746904</name>
</gene>
<dbReference type="InterPro" id="IPR001680">
    <property type="entry name" value="WD40_rpt"/>
</dbReference>
<feature type="domain" description="Anaphase-promoting complex subunit 4-like WD40" evidence="5">
    <location>
        <begin position="153"/>
        <end position="230"/>
    </location>
</feature>
<reference evidence="7" key="1">
    <citation type="submission" date="2025-08" db="UniProtKB">
        <authorList>
            <consortium name="RefSeq"/>
        </authorList>
    </citation>
    <scope>IDENTIFICATION</scope>
</reference>
<keyword evidence="1 3" id="KW-0853">WD repeat</keyword>
<evidence type="ECO:0000256" key="1">
    <source>
        <dbReference type="ARBA" id="ARBA00022574"/>
    </source>
</evidence>
<dbReference type="PROSITE" id="PS50294">
    <property type="entry name" value="WD_REPEATS_REGION"/>
    <property type="match status" value="2"/>
</dbReference>
<dbReference type="InterPro" id="IPR051179">
    <property type="entry name" value="WD_repeat_multifunction"/>
</dbReference>
<evidence type="ECO:0000313" key="6">
    <source>
        <dbReference type="Proteomes" id="UP000515204"/>
    </source>
</evidence>
<proteinExistence type="predicted"/>
<dbReference type="OrthoDB" id="10261640at2759"/>